<evidence type="ECO:0000259" key="2">
    <source>
        <dbReference type="Pfam" id="PF02470"/>
    </source>
</evidence>
<evidence type="ECO:0000313" key="4">
    <source>
        <dbReference type="EMBL" id="SRX93722.1"/>
    </source>
</evidence>
<gene>
    <name evidence="4" type="ORF">MSP7336_01965</name>
</gene>
<dbReference type="PANTHER" id="PTHR33371">
    <property type="entry name" value="INTERMEMBRANE PHOSPHOLIPID TRANSPORT SYSTEM BINDING PROTEIN MLAD-RELATED"/>
    <property type="match status" value="1"/>
</dbReference>
<dbReference type="NCBIfam" id="TIGR00996">
    <property type="entry name" value="Mtu_fam_mce"/>
    <property type="match status" value="1"/>
</dbReference>
<sequence>MMRTVRRVFAIGAAVMLTGTGCAFHGLNSLPLPGAVGRGAGADIYHVEIANVGTLESNSPVMIDDVVVGSVGDMRVHGWHADLEISVKPDVVIPANAVASVGQTSLLGSMHLELNPPLGEPPRGRLQPGATLPLNRSSTYPSTEQTLSSLSVIVNGGGLGQIQDIVHNFSAALSGREGAVRDLITRLDKFVGTLDAQRDSLVASIQELNRLAGTFAAERDVISEALRKIPPALDVLNRERPRLTTALERLRVFSNTATGLINDAQADLVKNLQNLEPTLRGLADVGDDLGIALAGAPTFPFPQYFIDRAVRGDYFNLFAELDITIPRLKRGLLLGTHWGQTHEPEPPAPGDPPYLQYTYDPLHAGVAPPPPDTPPAGPQAPPPGPEFGPPPGPGLAEAAPPAAEAGG</sequence>
<protein>
    <submittedName>
        <fullName evidence="4">MCE family protein [Rhodococcus jostii RHA1]</fullName>
    </submittedName>
</protein>
<feature type="domain" description="Mce/MlaD" evidence="2">
    <location>
        <begin position="45"/>
        <end position="117"/>
    </location>
</feature>
<name>A0A375YY03_MYCSH</name>
<dbReference type="InterPro" id="IPR005693">
    <property type="entry name" value="Mce"/>
</dbReference>
<dbReference type="Proteomes" id="UP000252015">
    <property type="component" value="Unassembled WGS sequence"/>
</dbReference>
<evidence type="ECO:0000313" key="5">
    <source>
        <dbReference type="Proteomes" id="UP000252015"/>
    </source>
</evidence>
<dbReference type="InterPro" id="IPR052336">
    <property type="entry name" value="MlaD_Phospholipid_Transporter"/>
</dbReference>
<proteinExistence type="predicted"/>
<dbReference type="Pfam" id="PF11887">
    <property type="entry name" value="Mce4_CUP1"/>
    <property type="match status" value="1"/>
</dbReference>
<feature type="compositionally biased region" description="Low complexity" evidence="1">
    <location>
        <begin position="394"/>
        <end position="407"/>
    </location>
</feature>
<evidence type="ECO:0000259" key="3">
    <source>
        <dbReference type="Pfam" id="PF11887"/>
    </source>
</evidence>
<dbReference type="AlphaFoldDB" id="A0A375YY03"/>
<organism evidence="4 5">
    <name type="scientific">Mycobacterium shimoidei</name>
    <dbReference type="NCBI Taxonomy" id="29313"/>
    <lineage>
        <taxon>Bacteria</taxon>
        <taxon>Bacillati</taxon>
        <taxon>Actinomycetota</taxon>
        <taxon>Actinomycetes</taxon>
        <taxon>Mycobacteriales</taxon>
        <taxon>Mycobacteriaceae</taxon>
        <taxon>Mycobacterium</taxon>
    </lineage>
</organism>
<dbReference type="STRING" id="29313.BHQ16_22130"/>
<dbReference type="Pfam" id="PF02470">
    <property type="entry name" value="MlaD"/>
    <property type="match status" value="1"/>
</dbReference>
<dbReference type="PANTHER" id="PTHR33371:SF15">
    <property type="entry name" value="LIPOPROTEIN LPRN"/>
    <property type="match status" value="1"/>
</dbReference>
<dbReference type="GO" id="GO:0005576">
    <property type="term" value="C:extracellular region"/>
    <property type="evidence" value="ECO:0007669"/>
    <property type="project" value="TreeGrafter"/>
</dbReference>
<accession>A0A375YY03</accession>
<keyword evidence="5" id="KW-1185">Reference proteome</keyword>
<reference evidence="4 5" key="1">
    <citation type="submission" date="2018-05" db="EMBL/GenBank/DDBJ databases">
        <authorList>
            <consortium name="IHU Genomes"/>
        </authorList>
    </citation>
    <scope>NUCLEOTIDE SEQUENCE [LARGE SCALE GENOMIC DNA]</scope>
    <source>
        <strain evidence="4 5">P7336</strain>
    </source>
</reference>
<feature type="compositionally biased region" description="Pro residues" evidence="1">
    <location>
        <begin position="367"/>
        <end position="393"/>
    </location>
</feature>
<dbReference type="InterPro" id="IPR024516">
    <property type="entry name" value="Mce_C"/>
</dbReference>
<feature type="domain" description="Mammalian cell entry C-terminal" evidence="3">
    <location>
        <begin position="125"/>
        <end position="294"/>
    </location>
</feature>
<dbReference type="InterPro" id="IPR003399">
    <property type="entry name" value="Mce/MlaD"/>
</dbReference>
<evidence type="ECO:0000256" key="1">
    <source>
        <dbReference type="SAM" id="MobiDB-lite"/>
    </source>
</evidence>
<feature type="region of interest" description="Disordered" evidence="1">
    <location>
        <begin position="340"/>
        <end position="407"/>
    </location>
</feature>
<dbReference type="PROSITE" id="PS51257">
    <property type="entry name" value="PROKAR_LIPOPROTEIN"/>
    <property type="match status" value="1"/>
</dbReference>
<dbReference type="EMBL" id="UEGW01000001">
    <property type="protein sequence ID" value="SRX93722.1"/>
    <property type="molecule type" value="Genomic_DNA"/>
</dbReference>